<evidence type="ECO:0000256" key="1">
    <source>
        <dbReference type="SAM" id="Phobius"/>
    </source>
</evidence>
<dbReference type="EMBL" id="AAILSW010000072">
    <property type="protein sequence ID" value="ECF6076662.1"/>
    <property type="molecule type" value="Genomic_DNA"/>
</dbReference>
<evidence type="ECO:0000313" key="3">
    <source>
        <dbReference type="EMBL" id="ECF6076662.1"/>
    </source>
</evidence>
<organism evidence="3">
    <name type="scientific">Salmonella houtenae</name>
    <dbReference type="NCBI Taxonomy" id="59205"/>
    <lineage>
        <taxon>Bacteria</taxon>
        <taxon>Pseudomonadati</taxon>
        <taxon>Pseudomonadota</taxon>
        <taxon>Gammaproteobacteria</taxon>
        <taxon>Enterobacterales</taxon>
        <taxon>Enterobacteriaceae</taxon>
        <taxon>Salmonella</taxon>
    </lineage>
</organism>
<reference evidence="3" key="1">
    <citation type="submission" date="2019-07" db="EMBL/GenBank/DDBJ databases">
        <authorList>
            <person name="Ashton P.M."/>
            <person name="Dallman T."/>
            <person name="Nair S."/>
            <person name="De Pinna E."/>
            <person name="Peters T."/>
            <person name="Grant K."/>
        </authorList>
    </citation>
    <scope>NUCLEOTIDE SEQUENCE [LARGE SCALE GENOMIC DNA]</scope>
    <source>
        <strain evidence="3">674345</strain>
    </source>
</reference>
<protein>
    <recommendedName>
        <fullName evidence="2">TrwC relaxase domain-containing protein</fullName>
    </recommendedName>
</protein>
<keyword evidence="1" id="KW-0812">Transmembrane</keyword>
<feature type="transmembrane region" description="Helical" evidence="1">
    <location>
        <begin position="123"/>
        <end position="140"/>
    </location>
</feature>
<keyword evidence="1" id="KW-1133">Transmembrane helix</keyword>
<feature type="transmembrane region" description="Helical" evidence="1">
    <location>
        <begin position="147"/>
        <end position="165"/>
    </location>
</feature>
<accession>A0A5Y2SKM8</accession>
<proteinExistence type="predicted"/>
<dbReference type="Proteomes" id="UP000839836">
    <property type="component" value="Unassembled WGS sequence"/>
</dbReference>
<sequence length="196" mass="21282">MLSISSIKGDAGYYSHEDNYYASGSLDSRWMGEGAEKLGLKGEVASADMDAVLQGRLPDGSDLSRMVDGVNKHRSGYDLTFSAPKSVSVMALVGEDRRFIEAHIPGLLMLAVALLIWQVRDSLRPALFAVWLLLVALLNARHGDVMTLSGVLLTLTVLFCVHGLVPVLGRRLQAGRWFAPAYALHLLCIGFLVSVL</sequence>
<feature type="transmembrane region" description="Helical" evidence="1">
    <location>
        <begin position="99"/>
        <end position="117"/>
    </location>
</feature>
<dbReference type="Pfam" id="PF08751">
    <property type="entry name" value="TrwC"/>
    <property type="match status" value="1"/>
</dbReference>
<feature type="transmembrane region" description="Helical" evidence="1">
    <location>
        <begin position="177"/>
        <end position="195"/>
    </location>
</feature>
<keyword evidence="1" id="KW-0472">Membrane</keyword>
<feature type="domain" description="TrwC relaxase" evidence="2">
    <location>
        <begin position="11"/>
        <end position="103"/>
    </location>
</feature>
<dbReference type="SUPFAM" id="SSF55464">
    <property type="entry name" value="Origin of replication-binding domain, RBD-like"/>
    <property type="match status" value="1"/>
</dbReference>
<comment type="caution">
    <text evidence="3">The sequence shown here is derived from an EMBL/GenBank/DDBJ whole genome shotgun (WGS) entry which is preliminary data.</text>
</comment>
<gene>
    <name evidence="3" type="ORF">FNH47_22265</name>
</gene>
<dbReference type="AlphaFoldDB" id="A0A5Y2SKM8"/>
<dbReference type="NCBIfam" id="NF041492">
    <property type="entry name" value="MobF"/>
    <property type="match status" value="1"/>
</dbReference>
<name>A0A5Y2SKM8_SALHO</name>
<evidence type="ECO:0000259" key="2">
    <source>
        <dbReference type="Pfam" id="PF08751"/>
    </source>
</evidence>
<dbReference type="InterPro" id="IPR014862">
    <property type="entry name" value="TrwC"/>
</dbReference>